<evidence type="ECO:0000313" key="2">
    <source>
        <dbReference type="EMBL" id="MFB9902402.1"/>
    </source>
</evidence>
<evidence type="ECO:0000256" key="1">
    <source>
        <dbReference type="ARBA" id="ARBA00023002"/>
    </source>
</evidence>
<proteinExistence type="predicted"/>
<dbReference type="PANTHER" id="PTHR43157">
    <property type="entry name" value="PHOSPHATIDYLINOSITOL-GLYCAN BIOSYNTHESIS CLASS F PROTEIN-RELATED"/>
    <property type="match status" value="1"/>
</dbReference>
<dbReference type="InterPro" id="IPR002347">
    <property type="entry name" value="SDR_fam"/>
</dbReference>
<dbReference type="EMBL" id="JBHLZU010000002">
    <property type="protein sequence ID" value="MFB9902402.1"/>
    <property type="molecule type" value="Genomic_DNA"/>
</dbReference>
<evidence type="ECO:0000313" key="3">
    <source>
        <dbReference type="Proteomes" id="UP001589693"/>
    </source>
</evidence>
<dbReference type="SUPFAM" id="SSF51735">
    <property type="entry name" value="NAD(P)-binding Rossmann-fold domains"/>
    <property type="match status" value="1"/>
</dbReference>
<dbReference type="Proteomes" id="UP001589693">
    <property type="component" value="Unassembled WGS sequence"/>
</dbReference>
<accession>A0ABV5ZNF0</accession>
<keyword evidence="3" id="KW-1185">Reference proteome</keyword>
<organism evidence="2 3">
    <name type="scientific">Allokutzneria oryzae</name>
    <dbReference type="NCBI Taxonomy" id="1378989"/>
    <lineage>
        <taxon>Bacteria</taxon>
        <taxon>Bacillati</taxon>
        <taxon>Actinomycetota</taxon>
        <taxon>Actinomycetes</taxon>
        <taxon>Pseudonocardiales</taxon>
        <taxon>Pseudonocardiaceae</taxon>
        <taxon>Allokutzneria</taxon>
    </lineage>
</organism>
<comment type="caution">
    <text evidence="2">The sequence shown here is derived from an EMBL/GenBank/DDBJ whole genome shotgun (WGS) entry which is preliminary data.</text>
</comment>
<protein>
    <submittedName>
        <fullName evidence="2">Oxidoreductase</fullName>
    </submittedName>
</protein>
<sequence length="311" mass="33065">MSKWTANDIPDQSGRTILITGANSGLGLSSATTLAAKGARILLACRSAERGAAALDQVVRAATAEPPELVTLDLADLSSVRKAAEDIRERTGDKLHVLMNNAGVMGLPLRRTADGFEAQIGTNHFGHAALTWLLMPALRATGAARVVTLSSLAHLRGGLRVDDPNFELRRYDPATGYGQSKLANLLFAFELNRRLGKAGSDVLSVAAHPGFTKSELSTNMARARGSRLLERGSELVNRVISQDTATGTLPQLYAATMPDVRGGEYFGPSGVLELFGSPRRARASANARDQVLARRLWVVTAELTGVTPDPS</sequence>
<reference evidence="2 3" key="1">
    <citation type="submission" date="2024-09" db="EMBL/GenBank/DDBJ databases">
        <authorList>
            <person name="Sun Q."/>
            <person name="Mori K."/>
        </authorList>
    </citation>
    <scope>NUCLEOTIDE SEQUENCE [LARGE SCALE GENOMIC DNA]</scope>
    <source>
        <strain evidence="2 3">TBRC 7907</strain>
    </source>
</reference>
<name>A0ABV5ZNF0_9PSEU</name>
<dbReference type="PANTHER" id="PTHR43157:SF31">
    <property type="entry name" value="PHOSPHATIDYLINOSITOL-GLYCAN BIOSYNTHESIS CLASS F PROTEIN"/>
    <property type="match status" value="1"/>
</dbReference>
<dbReference type="Pfam" id="PF00106">
    <property type="entry name" value="adh_short"/>
    <property type="match status" value="1"/>
</dbReference>
<dbReference type="PRINTS" id="PR00081">
    <property type="entry name" value="GDHRDH"/>
</dbReference>
<dbReference type="InterPro" id="IPR036291">
    <property type="entry name" value="NAD(P)-bd_dom_sf"/>
</dbReference>
<dbReference type="NCBIfam" id="NF004846">
    <property type="entry name" value="PRK06197.1"/>
    <property type="match status" value="1"/>
</dbReference>
<gene>
    <name evidence="2" type="ORF">ACFFQA_00490</name>
</gene>
<dbReference type="Gene3D" id="3.40.50.720">
    <property type="entry name" value="NAD(P)-binding Rossmann-like Domain"/>
    <property type="match status" value="1"/>
</dbReference>
<keyword evidence="1" id="KW-0560">Oxidoreductase</keyword>
<dbReference type="RefSeq" id="WP_377849490.1">
    <property type="nucleotide sequence ID" value="NZ_JBHLZU010000002.1"/>
</dbReference>